<accession>A0A644SNW4</accession>
<dbReference type="EMBL" id="VSSQ01000002">
    <property type="protein sequence ID" value="MPL55481.1"/>
    <property type="molecule type" value="Genomic_DNA"/>
</dbReference>
<reference evidence="1" key="1">
    <citation type="submission" date="2019-08" db="EMBL/GenBank/DDBJ databases">
        <authorList>
            <person name="Kucharzyk K."/>
            <person name="Murdoch R.W."/>
            <person name="Higgins S."/>
            <person name="Loffler F."/>
        </authorList>
    </citation>
    <scope>NUCLEOTIDE SEQUENCE</scope>
</reference>
<organism evidence="1">
    <name type="scientific">bioreactor metagenome</name>
    <dbReference type="NCBI Taxonomy" id="1076179"/>
    <lineage>
        <taxon>unclassified sequences</taxon>
        <taxon>metagenomes</taxon>
        <taxon>ecological metagenomes</taxon>
    </lineage>
</organism>
<evidence type="ECO:0008006" key="2">
    <source>
        <dbReference type="Google" id="ProtNLM"/>
    </source>
</evidence>
<gene>
    <name evidence="1" type="ORF">SDC9_00957</name>
</gene>
<comment type="caution">
    <text evidence="1">The sequence shown here is derived from an EMBL/GenBank/DDBJ whole genome shotgun (WGS) entry which is preliminary data.</text>
</comment>
<dbReference type="PROSITE" id="PS51257">
    <property type="entry name" value="PROKAR_LIPOPROTEIN"/>
    <property type="match status" value="1"/>
</dbReference>
<dbReference type="AlphaFoldDB" id="A0A644SNW4"/>
<sequence>MKIFKTFFILIFTTVSIISCAQNGNKEIENQFIGFTNDFINKNYDSYLKKMNQTFFEKIKKEDFVTMMKSSYENPMFSIKSEPVIIKSISNIEKIEDNYYAEISYSSNIDFELNDNLSEEQKKTLNQKFLESFNLVYGEKNVKNVKVGKIEIVAHKKAIANSNNNKDWYFLIMEKRYYEYVKDFYPKEIIDKYKE</sequence>
<name>A0A644SNW4_9ZZZZ</name>
<protein>
    <recommendedName>
        <fullName evidence="2">Lipoprotein</fullName>
    </recommendedName>
</protein>
<proteinExistence type="predicted"/>
<evidence type="ECO:0000313" key="1">
    <source>
        <dbReference type="EMBL" id="MPL55481.1"/>
    </source>
</evidence>